<protein>
    <submittedName>
        <fullName evidence="2">Uncharacterized protein</fullName>
    </submittedName>
</protein>
<sequence>MTIESVLVLLYLQQHQAGRELFGSVNAQDLQVTFEVCFGVLDEDAARLKAEAKAARSKETRTKTALRKAIEQRQEYGPPLRSTSTCSKRHTPSPPTGGWPSVCSSPARSTTTAGC</sequence>
<proteinExistence type="predicted"/>
<accession>A0A7T4PM76</accession>
<organism evidence="2 3">
    <name type="scientific">Streptomyces alfalfae</name>
    <dbReference type="NCBI Taxonomy" id="1642299"/>
    <lineage>
        <taxon>Bacteria</taxon>
        <taxon>Bacillati</taxon>
        <taxon>Actinomycetota</taxon>
        <taxon>Actinomycetes</taxon>
        <taxon>Kitasatosporales</taxon>
        <taxon>Streptomycetaceae</taxon>
        <taxon>Streptomyces</taxon>
    </lineage>
</organism>
<feature type="compositionally biased region" description="Polar residues" evidence="1">
    <location>
        <begin position="102"/>
        <end position="115"/>
    </location>
</feature>
<feature type="region of interest" description="Disordered" evidence="1">
    <location>
        <begin position="69"/>
        <end position="115"/>
    </location>
</feature>
<evidence type="ECO:0000313" key="3">
    <source>
        <dbReference type="Proteomes" id="UP000596130"/>
    </source>
</evidence>
<evidence type="ECO:0000256" key="1">
    <source>
        <dbReference type="SAM" id="MobiDB-lite"/>
    </source>
</evidence>
<evidence type="ECO:0000313" key="2">
    <source>
        <dbReference type="EMBL" id="QQC92679.1"/>
    </source>
</evidence>
<name>A0A7T4PM76_9ACTN</name>
<gene>
    <name evidence="2" type="ORF">I8755_33150</name>
</gene>
<dbReference type="AlphaFoldDB" id="A0A7T4PM76"/>
<dbReference type="Proteomes" id="UP000596130">
    <property type="component" value="Chromosome"/>
</dbReference>
<reference evidence="2 3" key="1">
    <citation type="submission" date="2020-12" db="EMBL/GenBank/DDBJ databases">
        <title>Identification and biosynthesis of polyene macrolides produced by Streptomyces alfalfae Men-myco-93-63.</title>
        <authorList>
            <person name="Liu D."/>
            <person name="Li Y."/>
            <person name="Liu L."/>
            <person name="Han X."/>
            <person name="Shen F."/>
        </authorList>
    </citation>
    <scope>NUCLEOTIDE SEQUENCE [LARGE SCALE GENOMIC DNA]</scope>
    <source>
        <strain evidence="2 3">Men-myco-93-63</strain>
    </source>
</reference>
<dbReference type="EMBL" id="CP065959">
    <property type="protein sequence ID" value="QQC92679.1"/>
    <property type="molecule type" value="Genomic_DNA"/>
</dbReference>
<dbReference type="RefSeq" id="WP_198504346.1">
    <property type="nucleotide sequence ID" value="NZ_CP065959.1"/>
</dbReference>